<dbReference type="InterPro" id="IPR003595">
    <property type="entry name" value="Tyr_Pase_cat"/>
</dbReference>
<dbReference type="Proteomes" id="UP001418637">
    <property type="component" value="Unassembled WGS sequence"/>
</dbReference>
<dbReference type="PROSITE" id="PS00383">
    <property type="entry name" value="TYR_PHOSPHATASE_1"/>
    <property type="match status" value="1"/>
</dbReference>
<organism evidence="2 3">
    <name type="scientific">Hohaiivirga grylli</name>
    <dbReference type="NCBI Taxonomy" id="3133970"/>
    <lineage>
        <taxon>Bacteria</taxon>
        <taxon>Pseudomonadati</taxon>
        <taxon>Pseudomonadota</taxon>
        <taxon>Alphaproteobacteria</taxon>
        <taxon>Hyphomicrobiales</taxon>
        <taxon>Methylobacteriaceae</taxon>
        <taxon>Hohaiivirga</taxon>
    </lineage>
</organism>
<dbReference type="RefSeq" id="WP_346336219.1">
    <property type="nucleotide sequence ID" value="NZ_JBBYXI010000001.1"/>
</dbReference>
<reference evidence="2 3" key="1">
    <citation type="submission" date="2024-04" db="EMBL/GenBank/DDBJ databases">
        <title>A novel species isolated from cricket.</title>
        <authorList>
            <person name="Wang H.-C."/>
        </authorList>
    </citation>
    <scope>NUCLEOTIDE SEQUENCE [LARGE SCALE GENOMIC DNA]</scope>
    <source>
        <strain evidence="2 3">WL0021</strain>
    </source>
</reference>
<evidence type="ECO:0000259" key="1">
    <source>
        <dbReference type="PROSITE" id="PS50056"/>
    </source>
</evidence>
<dbReference type="InterPro" id="IPR029021">
    <property type="entry name" value="Prot-tyrosine_phosphatase-like"/>
</dbReference>
<dbReference type="SUPFAM" id="SSF52799">
    <property type="entry name" value="(Phosphotyrosine protein) phosphatases II"/>
    <property type="match status" value="1"/>
</dbReference>
<proteinExistence type="predicted"/>
<accession>A0ABV0BHT5</accession>
<dbReference type="Gene3D" id="3.90.190.10">
    <property type="entry name" value="Protein tyrosine phosphatase superfamily"/>
    <property type="match status" value="1"/>
</dbReference>
<feature type="domain" description="Tyrosine specific protein phosphatases" evidence="1">
    <location>
        <begin position="54"/>
        <end position="109"/>
    </location>
</feature>
<sequence length="158" mass="17437">MQDIRPTNILSLVTDKRSLSEINTSSISEHRVIEFADITAPKEGYVLAQVNHIQSILDFTRSWDQTSPLIIHCFAGVSRSPAAAFIATCDLMPAYSESQLAQELRQQSPCATPNIHLVQLADDILNRNGRMVDAIRSIGRGADAFEGEVFCFPVRSSC</sequence>
<comment type="caution">
    <text evidence="2">The sequence shown here is derived from an EMBL/GenBank/DDBJ whole genome shotgun (WGS) entry which is preliminary data.</text>
</comment>
<gene>
    <name evidence="2" type="ORF">WJT86_04170</name>
</gene>
<dbReference type="SMART" id="SM00404">
    <property type="entry name" value="PTPc_motif"/>
    <property type="match status" value="1"/>
</dbReference>
<name>A0ABV0BHT5_9HYPH</name>
<protein>
    <submittedName>
        <fullName evidence="2">Tyrosine protein phosphatase</fullName>
    </submittedName>
</protein>
<dbReference type="InterPro" id="IPR000387">
    <property type="entry name" value="Tyr_Pase_dom"/>
</dbReference>
<dbReference type="PROSITE" id="PS50056">
    <property type="entry name" value="TYR_PHOSPHATASE_2"/>
    <property type="match status" value="1"/>
</dbReference>
<dbReference type="InterPro" id="IPR016130">
    <property type="entry name" value="Tyr_Pase_AS"/>
</dbReference>
<evidence type="ECO:0000313" key="3">
    <source>
        <dbReference type="Proteomes" id="UP001418637"/>
    </source>
</evidence>
<evidence type="ECO:0000313" key="2">
    <source>
        <dbReference type="EMBL" id="MEN3930257.1"/>
    </source>
</evidence>
<keyword evidence="3" id="KW-1185">Reference proteome</keyword>
<dbReference type="EMBL" id="JBBYXI010000001">
    <property type="protein sequence ID" value="MEN3930257.1"/>
    <property type="molecule type" value="Genomic_DNA"/>
</dbReference>